<protein>
    <recommendedName>
        <fullName evidence="1">R3H domain-containing protein</fullName>
    </recommendedName>
</protein>
<proteinExistence type="predicted"/>
<dbReference type="Proteomes" id="UP000033903">
    <property type="component" value="Unassembled WGS sequence"/>
</dbReference>
<dbReference type="AlphaFoldDB" id="A0A0G0VKR5"/>
<dbReference type="GO" id="GO:0003723">
    <property type="term" value="F:RNA binding"/>
    <property type="evidence" value="ECO:0007669"/>
    <property type="project" value="InterPro"/>
</dbReference>
<sequence>MSEFLEKNKEKIIQSIKTVGGFMNLDCQIEIKEEVDFADSLKNTLAISVYTPENARFLIGKNGENLKSLEHIMRAIILKQNKEIAGVVIDVNDYKKTRASFVVDLAKETAYRVRNTKKAEALCPMTAYERRVVHTELASYPDLTTESIGDDPQRRVVIKPLNF</sequence>
<dbReference type="CDD" id="cd02644">
    <property type="entry name" value="R3H_jag"/>
    <property type="match status" value="1"/>
</dbReference>
<reference evidence="2 3" key="1">
    <citation type="journal article" date="2015" name="Nature">
        <title>rRNA introns, odd ribosomes, and small enigmatic genomes across a large radiation of phyla.</title>
        <authorList>
            <person name="Brown C.T."/>
            <person name="Hug L.A."/>
            <person name="Thomas B.C."/>
            <person name="Sharon I."/>
            <person name="Castelle C.J."/>
            <person name="Singh A."/>
            <person name="Wilkins M.J."/>
            <person name="Williams K.H."/>
            <person name="Banfield J.F."/>
        </authorList>
    </citation>
    <scope>NUCLEOTIDE SEQUENCE [LARGE SCALE GENOMIC DNA]</scope>
</reference>
<organism evidence="2 3">
    <name type="scientific">Candidatus Yanofskybacteria bacterium GW2011_GWA2_41_22</name>
    <dbReference type="NCBI Taxonomy" id="1619023"/>
    <lineage>
        <taxon>Bacteria</taxon>
        <taxon>Candidatus Yanofskyibacteriota</taxon>
    </lineage>
</organism>
<dbReference type="Gene3D" id="3.30.300.20">
    <property type="match status" value="1"/>
</dbReference>
<dbReference type="SMART" id="SM00393">
    <property type="entry name" value="R3H"/>
    <property type="match status" value="1"/>
</dbReference>
<dbReference type="InterPro" id="IPR039247">
    <property type="entry name" value="KhpB"/>
</dbReference>
<dbReference type="SUPFAM" id="SSF82708">
    <property type="entry name" value="R3H domain"/>
    <property type="match status" value="1"/>
</dbReference>
<dbReference type="EMBL" id="LCBA01000004">
    <property type="protein sequence ID" value="KKS01459.1"/>
    <property type="molecule type" value="Genomic_DNA"/>
</dbReference>
<name>A0A0G0VKR5_9BACT</name>
<feature type="domain" description="R3H" evidence="1">
    <location>
        <begin position="96"/>
        <end position="162"/>
    </location>
</feature>
<dbReference type="InterPro" id="IPR001374">
    <property type="entry name" value="R3H_dom"/>
</dbReference>
<evidence type="ECO:0000313" key="2">
    <source>
        <dbReference type="EMBL" id="KKS01459.1"/>
    </source>
</evidence>
<dbReference type="InterPro" id="IPR034079">
    <property type="entry name" value="R3H_KhpB"/>
</dbReference>
<dbReference type="InterPro" id="IPR036867">
    <property type="entry name" value="R3H_dom_sf"/>
</dbReference>
<dbReference type="Gene3D" id="3.30.1370.50">
    <property type="entry name" value="R3H-like domain"/>
    <property type="match status" value="1"/>
</dbReference>
<accession>A0A0G0VKR5</accession>
<comment type="caution">
    <text evidence="2">The sequence shown here is derived from an EMBL/GenBank/DDBJ whole genome shotgun (WGS) entry which is preliminary data.</text>
</comment>
<dbReference type="PATRIC" id="fig|1619023.3.peg.117"/>
<evidence type="ECO:0000259" key="1">
    <source>
        <dbReference type="PROSITE" id="PS51061"/>
    </source>
</evidence>
<gene>
    <name evidence="2" type="ORF">UU54_C0004G0007</name>
</gene>
<dbReference type="Pfam" id="PF01424">
    <property type="entry name" value="R3H"/>
    <property type="match status" value="1"/>
</dbReference>
<dbReference type="PANTHER" id="PTHR35800">
    <property type="entry name" value="PROTEIN JAG"/>
    <property type="match status" value="1"/>
</dbReference>
<dbReference type="PROSITE" id="PS51061">
    <property type="entry name" value="R3H"/>
    <property type="match status" value="1"/>
</dbReference>
<evidence type="ECO:0000313" key="3">
    <source>
        <dbReference type="Proteomes" id="UP000033903"/>
    </source>
</evidence>
<dbReference type="PANTHER" id="PTHR35800:SF1">
    <property type="entry name" value="RNA-BINDING PROTEIN KHPB"/>
    <property type="match status" value="1"/>
</dbReference>
<dbReference type="InterPro" id="IPR015946">
    <property type="entry name" value="KH_dom-like_a/b"/>
</dbReference>